<dbReference type="RefSeq" id="WP_138016669.1">
    <property type="nucleotide sequence ID" value="NZ_SULI01000015.1"/>
</dbReference>
<organism evidence="1 2">
    <name type="scientific">Shimia litoralis</name>
    <dbReference type="NCBI Taxonomy" id="420403"/>
    <lineage>
        <taxon>Bacteria</taxon>
        <taxon>Pseudomonadati</taxon>
        <taxon>Pseudomonadota</taxon>
        <taxon>Alphaproteobacteria</taxon>
        <taxon>Rhodobacterales</taxon>
        <taxon>Roseobacteraceae</taxon>
    </lineage>
</organism>
<keyword evidence="2" id="KW-1185">Reference proteome</keyword>
<reference evidence="1 2" key="1">
    <citation type="submission" date="2019-04" db="EMBL/GenBank/DDBJ databases">
        <title>Genome sequence of Pelagicola litoralis CL-ES2.</title>
        <authorList>
            <person name="Cao J."/>
        </authorList>
    </citation>
    <scope>NUCLEOTIDE SEQUENCE [LARGE SCALE GENOMIC DNA]</scope>
    <source>
        <strain evidence="1 2">CL-ES2</strain>
    </source>
</reference>
<dbReference type="Proteomes" id="UP000306575">
    <property type="component" value="Unassembled WGS sequence"/>
</dbReference>
<gene>
    <name evidence="1" type="ORF">FAP39_12120</name>
</gene>
<dbReference type="EMBL" id="SULI01000015">
    <property type="protein sequence ID" value="TKZ19180.1"/>
    <property type="molecule type" value="Genomic_DNA"/>
</dbReference>
<protein>
    <submittedName>
        <fullName evidence="1">Uncharacterized protein</fullName>
    </submittedName>
</protein>
<proteinExistence type="predicted"/>
<dbReference type="AlphaFoldDB" id="A0A4U7N0P1"/>
<evidence type="ECO:0000313" key="1">
    <source>
        <dbReference type="EMBL" id="TKZ19180.1"/>
    </source>
</evidence>
<accession>A0A4U7N0P1</accession>
<name>A0A4U7N0P1_9RHOB</name>
<comment type="caution">
    <text evidence="1">The sequence shown here is derived from an EMBL/GenBank/DDBJ whole genome shotgun (WGS) entry which is preliminary data.</text>
</comment>
<sequence length="137" mass="16009">MTARERHYIVEGLHGAPLGDLDDVLEGLRHHFGEVRSEIKYDLAEWRDFDRDRPLRKAFFGALSWLMSGPDLKYPQCEAYLFTPDGILVCHVGDVVERFFLTVWVSSEQEAALETMFAAQGWGCRHKSSWRDWYRSR</sequence>
<evidence type="ECO:0000313" key="2">
    <source>
        <dbReference type="Proteomes" id="UP000306575"/>
    </source>
</evidence>